<dbReference type="GO" id="GO:0015174">
    <property type="term" value="F:basic amino acid transmembrane transporter activity"/>
    <property type="evidence" value="ECO:0007669"/>
    <property type="project" value="TreeGrafter"/>
</dbReference>
<feature type="transmembrane region" description="Helical" evidence="6">
    <location>
        <begin position="333"/>
        <end position="356"/>
    </location>
</feature>
<feature type="transmembrane region" description="Helical" evidence="6">
    <location>
        <begin position="298"/>
        <end position="321"/>
    </location>
</feature>
<dbReference type="PANTHER" id="PTHR23501">
    <property type="entry name" value="MAJOR FACILITATOR SUPERFAMILY"/>
    <property type="match status" value="1"/>
</dbReference>
<dbReference type="EMBL" id="KZ825472">
    <property type="protein sequence ID" value="PYI35007.1"/>
    <property type="molecule type" value="Genomic_DNA"/>
</dbReference>
<evidence type="ECO:0000256" key="1">
    <source>
        <dbReference type="ARBA" id="ARBA00004141"/>
    </source>
</evidence>
<proteinExistence type="predicted"/>
<keyword evidence="2 6" id="KW-0812">Transmembrane</keyword>
<evidence type="ECO:0000313" key="8">
    <source>
        <dbReference type="EMBL" id="PYI35007.1"/>
    </source>
</evidence>
<feature type="transmembrane region" description="Helical" evidence="6">
    <location>
        <begin position="425"/>
        <end position="452"/>
    </location>
</feature>
<dbReference type="PROSITE" id="PS50850">
    <property type="entry name" value="MFS"/>
    <property type="match status" value="1"/>
</dbReference>
<dbReference type="AlphaFoldDB" id="A0A2V5J9I2"/>
<feature type="transmembrane region" description="Helical" evidence="6">
    <location>
        <begin position="259"/>
        <end position="278"/>
    </location>
</feature>
<name>A0A2V5J9I2_9EURO</name>
<dbReference type="GO" id="GO:0000329">
    <property type="term" value="C:fungal-type vacuole membrane"/>
    <property type="evidence" value="ECO:0007669"/>
    <property type="project" value="TreeGrafter"/>
</dbReference>
<feature type="domain" description="Major facilitator superfamily (MFS) profile" evidence="7">
    <location>
        <begin position="40"/>
        <end position="516"/>
    </location>
</feature>
<evidence type="ECO:0000313" key="9">
    <source>
        <dbReference type="Proteomes" id="UP000248817"/>
    </source>
</evidence>
<dbReference type="InterPro" id="IPR036259">
    <property type="entry name" value="MFS_trans_sf"/>
</dbReference>
<feature type="transmembrane region" description="Helical" evidence="6">
    <location>
        <begin position="233"/>
        <end position="253"/>
    </location>
</feature>
<reference evidence="8 9" key="1">
    <citation type="submission" date="2018-02" db="EMBL/GenBank/DDBJ databases">
        <title>The genomes of Aspergillus section Nigri reveals drivers in fungal speciation.</title>
        <authorList>
            <consortium name="DOE Joint Genome Institute"/>
            <person name="Vesth T.C."/>
            <person name="Nybo J."/>
            <person name="Theobald S."/>
            <person name="Brandl J."/>
            <person name="Frisvad J.C."/>
            <person name="Nielsen K.F."/>
            <person name="Lyhne E.K."/>
            <person name="Kogle M.E."/>
            <person name="Kuo A."/>
            <person name="Riley R."/>
            <person name="Clum A."/>
            <person name="Nolan M."/>
            <person name="Lipzen A."/>
            <person name="Salamov A."/>
            <person name="Henrissat B."/>
            <person name="Wiebenga A."/>
            <person name="De vries R.P."/>
            <person name="Grigoriev I.V."/>
            <person name="Mortensen U.H."/>
            <person name="Andersen M.R."/>
            <person name="Baker S.E."/>
        </authorList>
    </citation>
    <scope>NUCLEOTIDE SEQUENCE [LARGE SCALE GENOMIC DNA]</scope>
    <source>
        <strain evidence="8 9">CBS 114.80</strain>
    </source>
</reference>
<keyword evidence="9" id="KW-1185">Reference proteome</keyword>
<dbReference type="PANTHER" id="PTHR23501:SF6">
    <property type="entry name" value="MULTIDRUG TRANSPORTER, PUTATIVE (AFU_ORTHOLOGUE AFUA_3G14560)-RELATED"/>
    <property type="match status" value="1"/>
</dbReference>
<feature type="transmembrane region" description="Helical" evidence="6">
    <location>
        <begin position="162"/>
        <end position="181"/>
    </location>
</feature>
<dbReference type="Gene3D" id="1.20.1250.20">
    <property type="entry name" value="MFS general substrate transporter like domains"/>
    <property type="match status" value="2"/>
</dbReference>
<comment type="subcellular location">
    <subcellularLocation>
        <location evidence="1">Membrane</location>
        <topology evidence="1">Multi-pass membrane protein</topology>
    </subcellularLocation>
</comment>
<dbReference type="InterPro" id="IPR011701">
    <property type="entry name" value="MFS"/>
</dbReference>
<protein>
    <submittedName>
        <fullName evidence="8">MFS general substrate transporter</fullName>
    </submittedName>
</protein>
<feature type="transmembrane region" description="Helical" evidence="6">
    <location>
        <begin position="104"/>
        <end position="123"/>
    </location>
</feature>
<organism evidence="8 9">
    <name type="scientific">Aspergillus indologenus CBS 114.80</name>
    <dbReference type="NCBI Taxonomy" id="1450541"/>
    <lineage>
        <taxon>Eukaryota</taxon>
        <taxon>Fungi</taxon>
        <taxon>Dikarya</taxon>
        <taxon>Ascomycota</taxon>
        <taxon>Pezizomycotina</taxon>
        <taxon>Eurotiomycetes</taxon>
        <taxon>Eurotiomycetidae</taxon>
        <taxon>Eurotiales</taxon>
        <taxon>Aspergillaceae</taxon>
        <taxon>Aspergillus</taxon>
        <taxon>Aspergillus subgen. Circumdati</taxon>
    </lineage>
</organism>
<keyword evidence="4 6" id="KW-0472">Membrane</keyword>
<dbReference type="SUPFAM" id="SSF103473">
    <property type="entry name" value="MFS general substrate transporter"/>
    <property type="match status" value="1"/>
</dbReference>
<evidence type="ECO:0000256" key="3">
    <source>
        <dbReference type="ARBA" id="ARBA00022989"/>
    </source>
</evidence>
<evidence type="ECO:0000256" key="4">
    <source>
        <dbReference type="ARBA" id="ARBA00023136"/>
    </source>
</evidence>
<feature type="transmembrane region" description="Helical" evidence="6">
    <location>
        <begin position="392"/>
        <end position="413"/>
    </location>
</feature>
<feature type="transmembrane region" description="Helical" evidence="6">
    <location>
        <begin position="129"/>
        <end position="150"/>
    </location>
</feature>
<dbReference type="Proteomes" id="UP000248817">
    <property type="component" value="Unassembled WGS sequence"/>
</dbReference>
<evidence type="ECO:0000256" key="6">
    <source>
        <dbReference type="SAM" id="Phobius"/>
    </source>
</evidence>
<dbReference type="InterPro" id="IPR020846">
    <property type="entry name" value="MFS_dom"/>
</dbReference>
<evidence type="ECO:0000259" key="7">
    <source>
        <dbReference type="PROSITE" id="PS50850"/>
    </source>
</evidence>
<feature type="region of interest" description="Disordered" evidence="5">
    <location>
        <begin position="527"/>
        <end position="553"/>
    </location>
</feature>
<feature type="compositionally biased region" description="Gly residues" evidence="5">
    <location>
        <begin position="528"/>
        <end position="541"/>
    </location>
</feature>
<sequence>MTAATHQKSVPSEQTPLLGRLGKVHDAPRVPVTGVQGSAIMGAMGLLLFIQATQITAMTTAQSAIATEFDAFSVATWFSSVFLIGYSSITPLSGRLCQIFTPRVYVFFTSSLLAVGLFITAAAPNLTVFLAGRAVAGCGAGGQSVTALVLALDLTSKKRRGLFLGLISAAMTTGIASGAVLSGLLTTVYGWRLIFWVQAPITLLLAPIMFFAIPPQPEDRQDGQDGRTILQKLAQVDYAGALTLTLSVTLLLSSLASPTIRIAPILAFLFTTALFLTIESHYATQPIIPLHLIRQRPVHLTCLAGLLTMMARWAVLFYTPVYAMVVRGWTPASAGLILVPTNAGFGLGGVLAGWLHIRHAQSYYRASLRAYALFALAALLLARLAVSAAPVLALVAATFLHGLAVGALLNYTLSHLLHLTPQAMHYLVGALVGMSRGFAGSFGSAIGGGFFVRELQRGLLQGFAEHGVDAEREAELVRKLVGSPALVQGLRGVERVVAVASYQAALQRLFLVSCVLILLAAGAQAGTGWRGTGSGTGSGGKAGDEGEEGDGRV</sequence>
<feature type="transmembrane region" description="Helical" evidence="6">
    <location>
        <begin position="193"/>
        <end position="213"/>
    </location>
</feature>
<evidence type="ECO:0000256" key="2">
    <source>
        <dbReference type="ARBA" id="ARBA00022692"/>
    </source>
</evidence>
<evidence type="ECO:0000256" key="5">
    <source>
        <dbReference type="SAM" id="MobiDB-lite"/>
    </source>
</evidence>
<dbReference type="Pfam" id="PF07690">
    <property type="entry name" value="MFS_1"/>
    <property type="match status" value="1"/>
</dbReference>
<feature type="transmembrane region" description="Helical" evidence="6">
    <location>
        <begin position="30"/>
        <end position="51"/>
    </location>
</feature>
<feature type="transmembrane region" description="Helical" evidence="6">
    <location>
        <begin position="71"/>
        <end position="92"/>
    </location>
</feature>
<feature type="transmembrane region" description="Helical" evidence="6">
    <location>
        <begin position="368"/>
        <end position="386"/>
    </location>
</feature>
<accession>A0A2V5J9I2</accession>
<gene>
    <name evidence="8" type="ORF">BP00DRAFT_484293</name>
</gene>
<keyword evidence="3 6" id="KW-1133">Transmembrane helix</keyword>